<evidence type="ECO:0000313" key="2">
    <source>
        <dbReference type="Proteomes" id="UP000177960"/>
    </source>
</evidence>
<dbReference type="AlphaFoldDB" id="A0A1G1ZJ46"/>
<dbReference type="Gene3D" id="3.50.50.60">
    <property type="entry name" value="FAD/NAD(P)-binding domain"/>
    <property type="match status" value="1"/>
</dbReference>
<reference evidence="1 2" key="1">
    <citation type="journal article" date="2016" name="Nat. Commun.">
        <title>Thousands of microbial genomes shed light on interconnected biogeochemical processes in an aquifer system.</title>
        <authorList>
            <person name="Anantharaman K."/>
            <person name="Brown C.T."/>
            <person name="Hug L.A."/>
            <person name="Sharon I."/>
            <person name="Castelle C.J."/>
            <person name="Probst A.J."/>
            <person name="Thomas B.C."/>
            <person name="Singh A."/>
            <person name="Wilkins M.J."/>
            <person name="Karaoz U."/>
            <person name="Brodie E.L."/>
            <person name="Williams K.H."/>
            <person name="Hubbard S.S."/>
            <person name="Banfield J.F."/>
        </authorList>
    </citation>
    <scope>NUCLEOTIDE SEQUENCE [LARGE SCALE GENOMIC DNA]</scope>
</reference>
<dbReference type="Proteomes" id="UP000177960">
    <property type="component" value="Unassembled WGS sequence"/>
</dbReference>
<comment type="caution">
    <text evidence="1">The sequence shown here is derived from an EMBL/GenBank/DDBJ whole genome shotgun (WGS) entry which is preliminary data.</text>
</comment>
<evidence type="ECO:0008006" key="3">
    <source>
        <dbReference type="Google" id="ProtNLM"/>
    </source>
</evidence>
<name>A0A1G1ZJ46_9BACT</name>
<sequence>MEYFKIIIVGGGLNGLGCAKRLKENGVEFKLITEDIGGRIKISSDGETNYGAYYITADCHNIMPYVEKVNIVHFAKAHFHKGKECKKCEECKEHYHAYSLRMLKHIPAGIRLLIELFKFRRHHQKVRKQALNVSYQELIEADPYLRNYYHQKAGDFIKELGLESLTNEYLEQFLWAAYFTDPRDVSTAIFLGVLMTLIVPSYSFKFYFEKLVAPFKDWIILDSVIKVMRSGDWKFRLETKSGKIYECDILVLATPMDIANRWLAKPQKIKGGINVNYYHLRGKIKKEYDVAWYNFFPIEEETVISRESNGTYLYFYGQKDNIAKYFESWEIIYKDEWRPALFFLGDEYVNENPESNLFLANDHNVPSTEDAFINGQYIANLILKSITKVGS</sequence>
<gene>
    <name evidence="1" type="ORF">A3B92_00470</name>
</gene>
<dbReference type="InterPro" id="IPR036188">
    <property type="entry name" value="FAD/NAD-bd_sf"/>
</dbReference>
<dbReference type="STRING" id="1798404.A3B92_00470"/>
<dbReference type="SUPFAM" id="SSF51905">
    <property type="entry name" value="FAD/NAD(P)-binding domain"/>
    <property type="match status" value="1"/>
</dbReference>
<organism evidence="1 2">
    <name type="scientific">Candidatus Harrisonbacteria bacterium RIFCSPHIGHO2_02_FULL_42_16</name>
    <dbReference type="NCBI Taxonomy" id="1798404"/>
    <lineage>
        <taxon>Bacteria</taxon>
        <taxon>Candidatus Harrisoniibacteriota</taxon>
    </lineage>
</organism>
<accession>A0A1G1ZJ46</accession>
<protein>
    <recommendedName>
        <fullName evidence="3">Amine oxidase domain-containing protein</fullName>
    </recommendedName>
</protein>
<dbReference type="Pfam" id="PF13450">
    <property type="entry name" value="NAD_binding_8"/>
    <property type="match status" value="1"/>
</dbReference>
<evidence type="ECO:0000313" key="1">
    <source>
        <dbReference type="EMBL" id="OGY64594.1"/>
    </source>
</evidence>
<dbReference type="EMBL" id="MHJG01000002">
    <property type="protein sequence ID" value="OGY64594.1"/>
    <property type="molecule type" value="Genomic_DNA"/>
</dbReference>
<proteinExistence type="predicted"/>